<dbReference type="AlphaFoldDB" id="A0A5D3DL49"/>
<evidence type="ECO:0000313" key="2">
    <source>
        <dbReference type="Proteomes" id="UP000321947"/>
    </source>
</evidence>
<dbReference type="InterPro" id="IPR043502">
    <property type="entry name" value="DNA/RNA_pol_sf"/>
</dbReference>
<gene>
    <name evidence="1" type="ORF">E5676_scaffold205G001370</name>
</gene>
<accession>A0A5D3DL49</accession>
<proteinExistence type="predicted"/>
<dbReference type="InterPro" id="IPR018616">
    <property type="entry name" value="GUCD1"/>
</dbReference>
<dbReference type="SUPFAM" id="SSF56672">
    <property type="entry name" value="DNA/RNA polymerases"/>
    <property type="match status" value="1"/>
</dbReference>
<dbReference type="PANTHER" id="PTHR31400:SF1">
    <property type="entry name" value="PROTEIN GUCD1"/>
    <property type="match status" value="1"/>
</dbReference>
<dbReference type="Proteomes" id="UP000321947">
    <property type="component" value="Unassembled WGS sequence"/>
</dbReference>
<dbReference type="PANTHER" id="PTHR31400">
    <property type="entry name" value="GUANYLYL CYCLASE DOMAIN CONTAINING PROTEIN 1 GUCD1"/>
    <property type="match status" value="1"/>
</dbReference>
<dbReference type="CDD" id="cd09272">
    <property type="entry name" value="RNase_HI_RT_Ty1"/>
    <property type="match status" value="1"/>
</dbReference>
<comment type="caution">
    <text evidence="1">The sequence shown here is derived from an EMBL/GenBank/DDBJ whole genome shotgun (WGS) entry which is preliminary data.</text>
</comment>
<protein>
    <submittedName>
        <fullName evidence="1">Protein GUCD1 isoform X1</fullName>
    </submittedName>
</protein>
<organism evidence="1 2">
    <name type="scientific">Cucumis melo var. makuwa</name>
    <name type="common">Oriental melon</name>
    <dbReference type="NCBI Taxonomy" id="1194695"/>
    <lineage>
        <taxon>Eukaryota</taxon>
        <taxon>Viridiplantae</taxon>
        <taxon>Streptophyta</taxon>
        <taxon>Embryophyta</taxon>
        <taxon>Tracheophyta</taxon>
        <taxon>Spermatophyta</taxon>
        <taxon>Magnoliopsida</taxon>
        <taxon>eudicotyledons</taxon>
        <taxon>Gunneridae</taxon>
        <taxon>Pentapetalae</taxon>
        <taxon>rosids</taxon>
        <taxon>fabids</taxon>
        <taxon>Cucurbitales</taxon>
        <taxon>Cucurbitaceae</taxon>
        <taxon>Benincaseae</taxon>
        <taxon>Cucumis</taxon>
    </lineage>
</organism>
<dbReference type="EMBL" id="SSTD01003946">
    <property type="protein sequence ID" value="TYK24357.1"/>
    <property type="molecule type" value="Genomic_DNA"/>
</dbReference>
<reference evidence="1 2" key="1">
    <citation type="submission" date="2019-08" db="EMBL/GenBank/DDBJ databases">
        <title>Draft genome sequences of two oriental melons (Cucumis melo L. var makuwa).</title>
        <authorList>
            <person name="Kwon S.-Y."/>
        </authorList>
    </citation>
    <scope>NUCLEOTIDE SEQUENCE [LARGE SCALE GENOMIC DNA]</scope>
    <source>
        <strain evidence="2">cv. Chang Bougi</strain>
        <tissue evidence="1">Leaf</tissue>
    </source>
</reference>
<name>A0A5D3DL49_CUCMM</name>
<sequence>MSLKSKSWGNLKYFLGMEVARSQRKYTLDLLNETSMLGCRPTDTPIELNCKLGNLEDKVPVDKEQYQCLVGKLVYLSHTRLDIFFAASAVSQFIQAPYKEHIGVVNRILRYLKMTHDKGLMFEKTDMTTIEAYIDLNWVGTTVDKKSIFGYCTFVRVNLVTWRSKKKGIVARSSTETEYRAISLGICEENWLQKVLSGLHQNCEIPMKLFCDNKASISITNNPIQHDRTKHVGIDRHFIKERMDIVNICIPYIPQANSIWTVDLAYLLQRFSVSFSYFTVTFGADPNYSVESFYKDELANDLVRVDRLFQKALEAGIKIECRSLSKEDISLLMLSGIYVAIVLVDQHRLSGSWLEDILVSGICDSDSSYTGHYIVVCGYDAVADEFEIRDPASTRKHVRISSKCLDDARKCFGTDEDILLVSLEKSGKQMTESPHLSPNVNINC</sequence>
<evidence type="ECO:0000313" key="1">
    <source>
        <dbReference type="EMBL" id="TYK24357.1"/>
    </source>
</evidence>
<dbReference type="Pfam" id="PF09778">
    <property type="entry name" value="Guanylate_cyc_2"/>
    <property type="match status" value="1"/>
</dbReference>